<keyword evidence="6" id="KW-1185">Reference proteome</keyword>
<dbReference type="GO" id="GO:0008270">
    <property type="term" value="F:zinc ion binding"/>
    <property type="evidence" value="ECO:0007669"/>
    <property type="project" value="InterPro"/>
</dbReference>
<name>A0A5N5WTV8_9EURO</name>
<gene>
    <name evidence="5" type="ORF">BDV29DRAFT_160315</name>
</gene>
<protein>
    <recommendedName>
        <fullName evidence="4">Xylanolytic transcriptional activator regulatory domain-containing protein</fullName>
    </recommendedName>
</protein>
<accession>A0A5N5WTV8</accession>
<dbReference type="PANTHER" id="PTHR46910:SF11">
    <property type="entry name" value="ZN(2)-C6 FUNGAL-TYPE DOMAIN-CONTAINING PROTEIN"/>
    <property type="match status" value="1"/>
</dbReference>
<evidence type="ECO:0000313" key="6">
    <source>
        <dbReference type="Proteomes" id="UP000326565"/>
    </source>
</evidence>
<dbReference type="OrthoDB" id="270167at2759"/>
<evidence type="ECO:0000313" key="5">
    <source>
        <dbReference type="EMBL" id="KAB8070610.1"/>
    </source>
</evidence>
<keyword evidence="2" id="KW-0804">Transcription</keyword>
<evidence type="ECO:0000256" key="3">
    <source>
        <dbReference type="ARBA" id="ARBA00023242"/>
    </source>
</evidence>
<evidence type="ECO:0000256" key="2">
    <source>
        <dbReference type="ARBA" id="ARBA00023163"/>
    </source>
</evidence>
<dbReference type="GO" id="GO:0006351">
    <property type="term" value="P:DNA-templated transcription"/>
    <property type="evidence" value="ECO:0007669"/>
    <property type="project" value="InterPro"/>
</dbReference>
<dbReference type="GO" id="GO:0003677">
    <property type="term" value="F:DNA binding"/>
    <property type="evidence" value="ECO:0007669"/>
    <property type="project" value="InterPro"/>
</dbReference>
<feature type="domain" description="Xylanolytic transcriptional activator regulatory" evidence="4">
    <location>
        <begin position="67"/>
        <end position="218"/>
    </location>
</feature>
<dbReference type="Proteomes" id="UP000326565">
    <property type="component" value="Unassembled WGS sequence"/>
</dbReference>
<evidence type="ECO:0000256" key="1">
    <source>
        <dbReference type="ARBA" id="ARBA00023015"/>
    </source>
</evidence>
<proteinExistence type="predicted"/>
<dbReference type="InterPro" id="IPR050987">
    <property type="entry name" value="AtrR-like"/>
</dbReference>
<dbReference type="Pfam" id="PF04082">
    <property type="entry name" value="Fungal_trans"/>
    <property type="match status" value="1"/>
</dbReference>
<keyword evidence="1" id="KW-0805">Transcription regulation</keyword>
<organism evidence="5 6">
    <name type="scientific">Aspergillus leporis</name>
    <dbReference type="NCBI Taxonomy" id="41062"/>
    <lineage>
        <taxon>Eukaryota</taxon>
        <taxon>Fungi</taxon>
        <taxon>Dikarya</taxon>
        <taxon>Ascomycota</taxon>
        <taxon>Pezizomycotina</taxon>
        <taxon>Eurotiomycetes</taxon>
        <taxon>Eurotiomycetidae</taxon>
        <taxon>Eurotiales</taxon>
        <taxon>Aspergillaceae</taxon>
        <taxon>Aspergillus</taxon>
        <taxon>Aspergillus subgen. Circumdati</taxon>
    </lineage>
</organism>
<reference evidence="5 6" key="1">
    <citation type="submission" date="2019-04" db="EMBL/GenBank/DDBJ databases">
        <title>Friends and foes A comparative genomics study of 23 Aspergillus species from section Flavi.</title>
        <authorList>
            <consortium name="DOE Joint Genome Institute"/>
            <person name="Kjaerbolling I."/>
            <person name="Vesth T."/>
            <person name="Frisvad J.C."/>
            <person name="Nybo J.L."/>
            <person name="Theobald S."/>
            <person name="Kildgaard S."/>
            <person name="Isbrandt T."/>
            <person name="Kuo A."/>
            <person name="Sato A."/>
            <person name="Lyhne E.K."/>
            <person name="Kogle M.E."/>
            <person name="Wiebenga A."/>
            <person name="Kun R.S."/>
            <person name="Lubbers R.J."/>
            <person name="Makela M.R."/>
            <person name="Barry K."/>
            <person name="Chovatia M."/>
            <person name="Clum A."/>
            <person name="Daum C."/>
            <person name="Haridas S."/>
            <person name="He G."/>
            <person name="LaButti K."/>
            <person name="Lipzen A."/>
            <person name="Mondo S."/>
            <person name="Riley R."/>
            <person name="Salamov A."/>
            <person name="Simmons B.A."/>
            <person name="Magnuson J.K."/>
            <person name="Henrissat B."/>
            <person name="Mortensen U.H."/>
            <person name="Larsen T.O."/>
            <person name="Devries R.P."/>
            <person name="Grigoriev I.V."/>
            <person name="Machida M."/>
            <person name="Baker S.E."/>
            <person name="Andersen M.R."/>
        </authorList>
    </citation>
    <scope>NUCLEOTIDE SEQUENCE [LARGE SCALE GENOMIC DNA]</scope>
    <source>
        <strain evidence="5 6">CBS 151.66</strain>
    </source>
</reference>
<dbReference type="InterPro" id="IPR007219">
    <property type="entry name" value="XnlR_reg_dom"/>
</dbReference>
<dbReference type="GO" id="GO:0003700">
    <property type="term" value="F:DNA-binding transcription factor activity"/>
    <property type="evidence" value="ECO:0007669"/>
    <property type="project" value="InterPro"/>
</dbReference>
<sequence length="420" mass="46983">MRLNRVCRYAEPCGISGPGELTEDLVSVSLPVPDLMQLIPLNISHTIRAQVLTVIGDDSKIHEAATIYFRTIHSWFPVVAKRSYYERLSTIRDYACPDVCLLTLCIFLHGGVPVNGELPPRMRSLYILIKGFVASLDAIGINSLDLLQCRLLLTIFEVGHGMYPAAYISMGSNVRAAVALGANVTSITQLQESFQNPERAEEARCTWQGIVITDRSVSPASRDDWEPCEPSITPSTPRYQFTKLGQASRLLEQVLAHVHEPLRDQGFDYDEALQILTTLESFRATMQDNGNFPCKIWCSAAGVCCSASLTILEFGCHIKNSQQQSCVNESFELLHDVIEELVNACDAFVARYSGELESLPIFVVHSLYKAGQLLLGDLRDSPRFDTTKIVCTLERALEFMSMRWLAGKRYLEDLHRRMVA</sequence>
<dbReference type="AlphaFoldDB" id="A0A5N5WTV8"/>
<dbReference type="EMBL" id="ML732297">
    <property type="protein sequence ID" value="KAB8070610.1"/>
    <property type="molecule type" value="Genomic_DNA"/>
</dbReference>
<dbReference type="PANTHER" id="PTHR46910">
    <property type="entry name" value="TRANSCRIPTION FACTOR PDR1"/>
    <property type="match status" value="1"/>
</dbReference>
<keyword evidence="3" id="KW-0539">Nucleus</keyword>
<evidence type="ECO:0000259" key="4">
    <source>
        <dbReference type="Pfam" id="PF04082"/>
    </source>
</evidence>
<dbReference type="CDD" id="cd12148">
    <property type="entry name" value="fungal_TF_MHR"/>
    <property type="match status" value="1"/>
</dbReference>